<dbReference type="InterPro" id="IPR052929">
    <property type="entry name" value="RNase_H-like_EbsB-rel"/>
</dbReference>
<keyword evidence="4" id="KW-1185">Reference proteome</keyword>
<name>A0ABR2SY75_9ROSI</name>
<dbReference type="InterPro" id="IPR044730">
    <property type="entry name" value="RNase_H-like_dom_plant"/>
</dbReference>
<accession>A0ABR2SY75</accession>
<proteinExistence type="predicted"/>
<dbReference type="Pfam" id="PF13966">
    <property type="entry name" value="zf-RVT"/>
    <property type="match status" value="1"/>
</dbReference>
<dbReference type="InterPro" id="IPR002156">
    <property type="entry name" value="RNaseH_domain"/>
</dbReference>
<dbReference type="SUPFAM" id="SSF53098">
    <property type="entry name" value="Ribonuclease H-like"/>
    <property type="match status" value="1"/>
</dbReference>
<gene>
    <name evidence="3" type="ORF">V6N11_031565</name>
</gene>
<dbReference type="InterPro" id="IPR026960">
    <property type="entry name" value="RVT-Znf"/>
</dbReference>
<dbReference type="PANTHER" id="PTHR47074">
    <property type="entry name" value="BNAC02G40300D PROTEIN"/>
    <property type="match status" value="1"/>
</dbReference>
<organism evidence="3 4">
    <name type="scientific">Hibiscus sabdariffa</name>
    <name type="common">roselle</name>
    <dbReference type="NCBI Taxonomy" id="183260"/>
    <lineage>
        <taxon>Eukaryota</taxon>
        <taxon>Viridiplantae</taxon>
        <taxon>Streptophyta</taxon>
        <taxon>Embryophyta</taxon>
        <taxon>Tracheophyta</taxon>
        <taxon>Spermatophyta</taxon>
        <taxon>Magnoliopsida</taxon>
        <taxon>eudicotyledons</taxon>
        <taxon>Gunneridae</taxon>
        <taxon>Pentapetalae</taxon>
        <taxon>rosids</taxon>
        <taxon>malvids</taxon>
        <taxon>Malvales</taxon>
        <taxon>Malvaceae</taxon>
        <taxon>Malvoideae</taxon>
        <taxon>Hibiscus</taxon>
    </lineage>
</organism>
<dbReference type="Pfam" id="PF13456">
    <property type="entry name" value="RVT_3"/>
    <property type="match status" value="1"/>
</dbReference>
<sequence>MAQQILCIPLAKTKTDDMLVWRFEGKGHYTPKSGYRLLREEASMEFRGIGMHCSNSFSEFFNILWNLNLPSKCKIFLWRLFHNFIPNFTNLQLRRIHVQNACPFCDVAAESTSHFLYECSWSIQLLQALHIDFPDPSQFLDYRSWLSRLIISSDREKEWISAFVLAHVAELDTVAALSLSSLPSVPPRWSPPASGIIKINFDTSFLSSTKEAFSGVFARNSTGLIMVACIISHPDVNDAFVAEAKACESAVLFAIELGFKIVQLEGDSLTVIRKFSSDSLDKSIIQPIITDIKAKLQLFEKITFSHVGRQGNAAAHALARIHTQFQLPRYWVEEAPQEVEQVTLADLR</sequence>
<feature type="domain" description="RNase H type-1" evidence="1">
    <location>
        <begin position="200"/>
        <end position="320"/>
    </location>
</feature>
<dbReference type="InterPro" id="IPR036397">
    <property type="entry name" value="RNaseH_sf"/>
</dbReference>
<reference evidence="3 4" key="1">
    <citation type="journal article" date="2024" name="G3 (Bethesda)">
        <title>Genome assembly of Hibiscus sabdariffa L. provides insights into metabolisms of medicinal natural products.</title>
        <authorList>
            <person name="Kim T."/>
        </authorList>
    </citation>
    <scope>NUCLEOTIDE SEQUENCE [LARGE SCALE GENOMIC DNA]</scope>
    <source>
        <strain evidence="3">TK-2024</strain>
        <tissue evidence="3">Old leaves</tissue>
    </source>
</reference>
<evidence type="ECO:0000259" key="1">
    <source>
        <dbReference type="Pfam" id="PF13456"/>
    </source>
</evidence>
<dbReference type="Proteomes" id="UP001396334">
    <property type="component" value="Unassembled WGS sequence"/>
</dbReference>
<dbReference type="CDD" id="cd06222">
    <property type="entry name" value="RNase_H_like"/>
    <property type="match status" value="1"/>
</dbReference>
<evidence type="ECO:0000313" key="4">
    <source>
        <dbReference type="Proteomes" id="UP001396334"/>
    </source>
</evidence>
<dbReference type="EMBL" id="JBBPBN010000010">
    <property type="protein sequence ID" value="KAK9030134.1"/>
    <property type="molecule type" value="Genomic_DNA"/>
</dbReference>
<protein>
    <submittedName>
        <fullName evidence="3">Uncharacterized protein</fullName>
    </submittedName>
</protein>
<comment type="caution">
    <text evidence="3">The sequence shown here is derived from an EMBL/GenBank/DDBJ whole genome shotgun (WGS) entry which is preliminary data.</text>
</comment>
<dbReference type="InterPro" id="IPR012337">
    <property type="entry name" value="RNaseH-like_sf"/>
</dbReference>
<feature type="domain" description="Reverse transcriptase zinc-binding" evidence="2">
    <location>
        <begin position="32"/>
        <end position="124"/>
    </location>
</feature>
<dbReference type="Gene3D" id="3.30.420.10">
    <property type="entry name" value="Ribonuclease H-like superfamily/Ribonuclease H"/>
    <property type="match status" value="1"/>
</dbReference>
<evidence type="ECO:0000259" key="2">
    <source>
        <dbReference type="Pfam" id="PF13966"/>
    </source>
</evidence>
<dbReference type="PANTHER" id="PTHR47074:SF61">
    <property type="entry name" value="RNASE H TYPE-1 DOMAIN-CONTAINING PROTEIN"/>
    <property type="match status" value="1"/>
</dbReference>
<evidence type="ECO:0000313" key="3">
    <source>
        <dbReference type="EMBL" id="KAK9030134.1"/>
    </source>
</evidence>